<dbReference type="Proteomes" id="UP000033562">
    <property type="component" value="Unassembled WGS sequence"/>
</dbReference>
<feature type="transmembrane region" description="Helical" evidence="1">
    <location>
        <begin position="62"/>
        <end position="83"/>
    </location>
</feature>
<dbReference type="RefSeq" id="WP_045808874.1">
    <property type="nucleotide sequence ID" value="NZ_LANX01000001.1"/>
</dbReference>
<name>A0A0F3NLZ9_9RICK</name>
<feature type="transmembrane region" description="Helical" evidence="1">
    <location>
        <begin position="16"/>
        <end position="37"/>
    </location>
</feature>
<dbReference type="AlphaFoldDB" id="A0A0F3NLZ9"/>
<sequence length="288" mass="32661">MSALQFKNSILCSFKGFFIFNVAALSTIQYSLFLKFFNHNTQDHKKYDNEYSHAFAQVKRHIIPFSEVLIVMPIVFLLCNLCSAQATPLFYSACLGICIAIMIAVCFTLRRLNIVSDCCSAILHPIYSDSIFIKFSQINPQKSCCNNIQSNTEQYSAIDPNISNTSHSYLKFYLFLLLTLPIKILLIPMELSLAILNIIELPFSFIFDIINNCKSPQESAFHESKANLVLSQSFFLAFLKDIISVLTLGISELIRKNKDFNKTQVITKDTTIEKSISTSSLIQKIVKN</sequence>
<keyword evidence="3" id="KW-1185">Reference proteome</keyword>
<accession>A0A0F3NLZ9</accession>
<keyword evidence="1" id="KW-1133">Transmembrane helix</keyword>
<evidence type="ECO:0000313" key="3">
    <source>
        <dbReference type="Proteomes" id="UP000033562"/>
    </source>
</evidence>
<proteinExistence type="predicted"/>
<comment type="caution">
    <text evidence="2">The sequence shown here is derived from an EMBL/GenBank/DDBJ whole genome shotgun (WGS) entry which is preliminary data.</text>
</comment>
<dbReference type="STRING" id="1359163.NLO413_0449"/>
<gene>
    <name evidence="2" type="ORF">NLO413_0449</name>
</gene>
<feature type="transmembrane region" description="Helical" evidence="1">
    <location>
        <begin position="234"/>
        <end position="254"/>
    </location>
</feature>
<evidence type="ECO:0000313" key="2">
    <source>
        <dbReference type="EMBL" id="KJV69073.1"/>
    </source>
</evidence>
<dbReference type="EMBL" id="LANX01000001">
    <property type="protein sequence ID" value="KJV69073.1"/>
    <property type="molecule type" value="Genomic_DNA"/>
</dbReference>
<dbReference type="OrthoDB" id="7163266at2"/>
<feature type="transmembrane region" description="Helical" evidence="1">
    <location>
        <begin position="172"/>
        <end position="199"/>
    </location>
</feature>
<feature type="transmembrane region" description="Helical" evidence="1">
    <location>
        <begin position="89"/>
        <end position="109"/>
    </location>
</feature>
<evidence type="ECO:0000256" key="1">
    <source>
        <dbReference type="SAM" id="Phobius"/>
    </source>
</evidence>
<keyword evidence="1" id="KW-0472">Membrane</keyword>
<keyword evidence="1" id="KW-0812">Transmembrane</keyword>
<organism evidence="2 3">
    <name type="scientific">Candidatus Neoehrlichia procyonis str. RAC413</name>
    <dbReference type="NCBI Taxonomy" id="1359163"/>
    <lineage>
        <taxon>Bacteria</taxon>
        <taxon>Pseudomonadati</taxon>
        <taxon>Pseudomonadota</taxon>
        <taxon>Alphaproteobacteria</taxon>
        <taxon>Rickettsiales</taxon>
        <taxon>Anaplasmataceae</taxon>
        <taxon>Candidatus Neoehrlichia</taxon>
    </lineage>
</organism>
<protein>
    <submittedName>
        <fullName evidence="2">Putative membrane protein</fullName>
    </submittedName>
</protein>
<reference evidence="2 3" key="1">
    <citation type="submission" date="2015-02" db="EMBL/GenBank/DDBJ databases">
        <title>Genome Sequencing of Rickettsiales.</title>
        <authorList>
            <person name="Daugherty S.C."/>
            <person name="Su Q."/>
            <person name="Abolude K."/>
            <person name="Beier-Sexton M."/>
            <person name="Carlyon J.A."/>
            <person name="Carter R."/>
            <person name="Day N.P."/>
            <person name="Dumler S.J."/>
            <person name="Dyachenko V."/>
            <person name="Godinez A."/>
            <person name="Kurtti T.J."/>
            <person name="Lichay M."/>
            <person name="Mullins K.E."/>
            <person name="Ott S."/>
            <person name="Pappas-Brown V."/>
            <person name="Paris D.H."/>
            <person name="Patel P."/>
            <person name="Richards A.L."/>
            <person name="Sadzewicz L."/>
            <person name="Sears K."/>
            <person name="Seidman D."/>
            <person name="Sengamalay N."/>
            <person name="Stenos J."/>
            <person name="Tallon L.J."/>
            <person name="Vincent G."/>
            <person name="Fraser C.M."/>
            <person name="Munderloh U."/>
            <person name="Dunning-Hotopp J.C."/>
        </authorList>
    </citation>
    <scope>NUCLEOTIDE SEQUENCE [LARGE SCALE GENOMIC DNA]</scope>
    <source>
        <strain evidence="2 3">RAC413</strain>
    </source>
</reference>